<evidence type="ECO:0000313" key="2">
    <source>
        <dbReference type="Proteomes" id="UP001141422"/>
    </source>
</evidence>
<organism evidence="1 2">
    <name type="scientific">Methanocorpusculum petauri</name>
    <dbReference type="NCBI Taxonomy" id="3002863"/>
    <lineage>
        <taxon>Archaea</taxon>
        <taxon>Methanobacteriati</taxon>
        <taxon>Methanobacteriota</taxon>
        <taxon>Stenosarchaea group</taxon>
        <taxon>Methanomicrobia</taxon>
        <taxon>Methanomicrobiales</taxon>
        <taxon>Methanocorpusculaceae</taxon>
        <taxon>Methanocorpusculum</taxon>
    </lineage>
</organism>
<comment type="caution">
    <text evidence="1">The sequence shown here is derived from an EMBL/GenBank/DDBJ whole genome shotgun (WGS) entry which is preliminary data.</text>
</comment>
<dbReference type="PROSITE" id="PS51257">
    <property type="entry name" value="PROKAR_LIPOPROTEIN"/>
    <property type="match status" value="1"/>
</dbReference>
<dbReference type="Proteomes" id="UP001141422">
    <property type="component" value="Unassembled WGS sequence"/>
</dbReference>
<protein>
    <submittedName>
        <fullName evidence="1">Uncharacterized protein</fullName>
    </submittedName>
</protein>
<name>A0ABT4IGH0_9EURY</name>
<gene>
    <name evidence="1" type="ORF">O0S10_03050</name>
</gene>
<evidence type="ECO:0000313" key="1">
    <source>
        <dbReference type="EMBL" id="MCZ0860208.1"/>
    </source>
</evidence>
<accession>A0ABT4IGH0</accession>
<proteinExistence type="predicted"/>
<sequence>MRRIDFFCGLVILCVMLLVFAAGCVGEPPAPEEGGYFITIDPVPDQILGTAFVVSGTTNLPLDSKLLYEQVWDDWYGDIDITPRLLPNGSGFVSAVITVESGNGSVNTWKILIDSSSYMYPKTYLIWIDALDLNYSAPRAVALYNITKSDGSMITPVPTPRLNWTVPVPELGGTVAPPIPSPTLTPPPQTFADDGTPLYTFFDVRKNAHNSFSTRKVVEYLEYWNEKMGWDISSDKLIAVGDELEAMAVVFTQPSPVLPLLRIEDCTWNGEPYSVYVIDNRTTFHQKIGEKLGLTDEEVSALGKAVSDEQMQRMFEQEMEWRKNNPDIETWVAF</sequence>
<dbReference type="RefSeq" id="WP_268924430.1">
    <property type="nucleotide sequence ID" value="NZ_JAPTGB010000005.1"/>
</dbReference>
<dbReference type="EMBL" id="JAPTGB010000005">
    <property type="protein sequence ID" value="MCZ0860208.1"/>
    <property type="molecule type" value="Genomic_DNA"/>
</dbReference>
<keyword evidence="2" id="KW-1185">Reference proteome</keyword>
<reference evidence="1" key="1">
    <citation type="submission" date="2022-12" db="EMBL/GenBank/DDBJ databases">
        <title>Isolation and characterisation of novel Methanocorpusculum spp. from native Australian herbivores indicates the genus is ancestrally host-associated.</title>
        <authorList>
            <person name="Volmer J.G."/>
            <person name="Soo R.M."/>
            <person name="Evans P.N."/>
            <person name="Hoedt E.C."/>
            <person name="Astorga Alsina A.L."/>
            <person name="Woodcroft B.J."/>
            <person name="Tyson G.W."/>
            <person name="Hugenholtz P."/>
            <person name="Morrison M."/>
        </authorList>
    </citation>
    <scope>NUCLEOTIDE SEQUENCE</scope>
    <source>
        <strain evidence="1">MG</strain>
    </source>
</reference>